<dbReference type="InterPro" id="IPR012779">
    <property type="entry name" value="Peptidase_M1_pepN"/>
</dbReference>
<organism evidence="6 7">
    <name type="scientific">Cyclospora cayetanensis</name>
    <dbReference type="NCBI Taxonomy" id="88456"/>
    <lineage>
        <taxon>Eukaryota</taxon>
        <taxon>Sar</taxon>
        <taxon>Alveolata</taxon>
        <taxon>Apicomplexa</taxon>
        <taxon>Conoidasida</taxon>
        <taxon>Coccidia</taxon>
        <taxon>Eucoccidiorida</taxon>
        <taxon>Eimeriorina</taxon>
        <taxon>Eimeriidae</taxon>
        <taxon>Cyclospora</taxon>
    </lineage>
</organism>
<dbReference type="GO" id="GO:0004177">
    <property type="term" value="F:aminopeptidase activity"/>
    <property type="evidence" value="ECO:0007669"/>
    <property type="project" value="UniProtKB-KW"/>
</dbReference>
<dbReference type="InterPro" id="IPR024601">
    <property type="entry name" value="Peptidase_M1_pepN_C"/>
</dbReference>
<dbReference type="AlphaFoldDB" id="A0A6P6RTT5"/>
<evidence type="ECO:0000313" key="6">
    <source>
        <dbReference type="Proteomes" id="UP000515125"/>
    </source>
</evidence>
<name>A0A6P6RTT5_9EIME</name>
<feature type="domain" description="Peptidase M1 alanyl aminopeptidase C-terminal" evidence="4">
    <location>
        <begin position="776"/>
        <end position="1122"/>
    </location>
</feature>
<evidence type="ECO:0000259" key="2">
    <source>
        <dbReference type="Pfam" id="PF01433"/>
    </source>
</evidence>
<feature type="domain" description="Aminopeptidase N-like N-terminal" evidence="5">
    <location>
        <begin position="243"/>
        <end position="396"/>
    </location>
</feature>
<evidence type="ECO:0000259" key="3">
    <source>
        <dbReference type="Pfam" id="PF11940"/>
    </source>
</evidence>
<evidence type="ECO:0000259" key="4">
    <source>
        <dbReference type="Pfam" id="PF17432"/>
    </source>
</evidence>
<reference evidence="7" key="1">
    <citation type="submission" date="2025-08" db="UniProtKB">
        <authorList>
            <consortium name="RefSeq"/>
        </authorList>
    </citation>
    <scope>IDENTIFICATION</scope>
</reference>
<dbReference type="Pfam" id="PF11940">
    <property type="entry name" value="DUF3458"/>
    <property type="match status" value="1"/>
</dbReference>
<keyword evidence="1 7" id="KW-0645">Protease</keyword>
<dbReference type="SUPFAM" id="SSF55486">
    <property type="entry name" value="Metalloproteases ('zincins'), catalytic domain"/>
    <property type="match status" value="1"/>
</dbReference>
<feature type="domain" description="Peptidase M1 membrane alanine aminopeptidase" evidence="2">
    <location>
        <begin position="439"/>
        <end position="501"/>
    </location>
</feature>
<dbReference type="Gene3D" id="2.60.40.1840">
    <property type="match status" value="1"/>
</dbReference>
<dbReference type="NCBIfam" id="TIGR02414">
    <property type="entry name" value="pepN_proteo"/>
    <property type="match status" value="1"/>
</dbReference>
<dbReference type="PANTHER" id="PTHR46322">
    <property type="entry name" value="PUROMYCIN-SENSITIVE AMINOPEPTIDASE"/>
    <property type="match status" value="1"/>
</dbReference>
<dbReference type="PANTHER" id="PTHR46322:SF1">
    <property type="entry name" value="PUROMYCIN-SENSITIVE AMINOPEPTIDASE"/>
    <property type="match status" value="1"/>
</dbReference>
<protein>
    <submittedName>
        <fullName evidence="7">Puromycin-sensitive aminopeptidase</fullName>
    </submittedName>
</protein>
<dbReference type="Gene3D" id="1.25.50.10">
    <property type="entry name" value="Peptidase M1, alanyl aminopeptidase, C-terminal domain"/>
    <property type="match status" value="1"/>
</dbReference>
<accession>A0A6P6RTT5</accession>
<dbReference type="InterPro" id="IPR045357">
    <property type="entry name" value="Aminopeptidase_N-like_N"/>
</dbReference>
<dbReference type="InterPro" id="IPR035414">
    <property type="entry name" value="Peptidase_M1_pepN_Ig-like"/>
</dbReference>
<evidence type="ECO:0000256" key="1">
    <source>
        <dbReference type="ARBA" id="ARBA00022438"/>
    </source>
</evidence>
<dbReference type="Pfam" id="PF01433">
    <property type="entry name" value="Peptidase_M1"/>
    <property type="match status" value="2"/>
</dbReference>
<keyword evidence="6" id="KW-1185">Reference proteome</keyword>
<dbReference type="SUPFAM" id="SSF63737">
    <property type="entry name" value="Leukotriene A4 hydrolase N-terminal domain"/>
    <property type="match status" value="1"/>
</dbReference>
<dbReference type="OrthoDB" id="275509at2759"/>
<evidence type="ECO:0000259" key="5">
    <source>
        <dbReference type="Pfam" id="PF17900"/>
    </source>
</evidence>
<sequence>MTFNALPSNDLMSEGQGVRGYDKLLTFEEQGEAFTPVLRQRGWKVLWGLTILPTFYFTRCSDRYSLYVSTSKTGAYCLDRGGSCRTMYAYLSPSNTSGTSAAGCGLLLFLDTHQFAAGEAVKFADQSRPIIENSAVHRWRRESPTTDAAAVDRAAELLQWQLPHLDFAEASAPQILLDQKEKEGEEERNGLPLREHHEDHIYASKVFRESYSPPSFLVDSVKLVVKLDFFDTKVLSRLVLHRAPSAPPQDLVLDGEDLELDQVVLNGKLLLSDPIDGFSLRQEEGQLVIPQKLLPRDGDTPFELLIDVSLKPMENRWRKGLFISQHSLITQCEPEGFRAITFFLDRPDILARFYVRLEADMKTFPVLLSNGNKVAEGPIDWSPGKHFVVFDDPHPKPCDYFGIVAGNFGALKAGIMTQGGRLVTLQFYSKLADVWKLNWALESLKKSMRWDEENFNIEYDLDLLSVVCVEDFGGQMANKGLFIFDCDALLVDPKTNTDNKRPRRVGERGAVFFADADLYKVMSAVAHEYFRNWAGSRVAVRDRFQLSLTEGLTKLRESLFTAAMAAPGDRRVSGVRYIFSKIFRLDQSSRAKPLRPDSYGDVYELYSPALHWKAAEVMRAYQTLLGEDGFRRGLSLYLARHDGEAVTIDDFRKAMEDANGLDLKQFNRWYSQAGTPEVRVEQATYNPNFKTFTLTLSQHTPPTRSQPTKLPLMIPMKFGLIGKISKKDLLDPPTMVLALTSEKKTTVVLDVEEDCVLSVHREFAAPVKFYEPLSEEQRAFLLAYDTDPVNKWRSANVLFVSFILSRAVLARQNPNAVFAPLPVHFIEALRTVLRDETTAGSIKASRFPAPVSSLIHEGVHSKTALTLMVPKVRDLSRKFRPLDPDALHFARRSVIREVRAALMEELVFLFDEVYTSAPGANCHDREELSRRRLQNALLFYLSETRDSEAAERAYKYFFHAQCMTDKYHALIALSGMEHPLRQKALDRFYMEAKGNQRLVNSWFSVQASADLPDQVERMRQLQQHREFSFSNPSNVRSLLFDFVHTNDVHFHRTDGEGYKLLADAIVELDRLHSLQALNGAKLFFGWRDMDARRQLLMQKQISRLLEDRSLSDGVRKVLSDALGRTSG</sequence>
<proteinExistence type="predicted"/>
<feature type="domain" description="Peptidase M1 alanyl aminopeptidase Ig-like fold" evidence="3">
    <location>
        <begin position="674"/>
        <end position="769"/>
    </location>
</feature>
<dbReference type="Gene3D" id="2.60.40.1730">
    <property type="entry name" value="tricorn interacting facor f3 domain"/>
    <property type="match status" value="1"/>
</dbReference>
<keyword evidence="1 7" id="KW-0031">Aminopeptidase</keyword>
<dbReference type="GO" id="GO:0008237">
    <property type="term" value="F:metallopeptidase activity"/>
    <property type="evidence" value="ECO:0007669"/>
    <property type="project" value="InterPro"/>
</dbReference>
<dbReference type="Proteomes" id="UP000515125">
    <property type="component" value="Unplaced"/>
</dbReference>
<dbReference type="InterPro" id="IPR027268">
    <property type="entry name" value="Peptidase_M4/M1_CTD_sf"/>
</dbReference>
<dbReference type="RefSeq" id="XP_026191238.1">
    <property type="nucleotide sequence ID" value="XM_026335453.1"/>
</dbReference>
<dbReference type="GeneID" id="34618394"/>
<dbReference type="Pfam" id="PF17432">
    <property type="entry name" value="DUF3458_C"/>
    <property type="match status" value="1"/>
</dbReference>
<dbReference type="InterPro" id="IPR038438">
    <property type="entry name" value="PepN_Ig-like_sf"/>
</dbReference>
<dbReference type="Gene3D" id="1.10.390.10">
    <property type="entry name" value="Neutral Protease Domain 2"/>
    <property type="match status" value="1"/>
</dbReference>
<dbReference type="Gene3D" id="3.30.2010.30">
    <property type="match status" value="1"/>
</dbReference>
<dbReference type="InterPro" id="IPR014782">
    <property type="entry name" value="Peptidase_M1_dom"/>
</dbReference>
<dbReference type="GO" id="GO:0008270">
    <property type="term" value="F:zinc ion binding"/>
    <property type="evidence" value="ECO:0007669"/>
    <property type="project" value="InterPro"/>
</dbReference>
<feature type="domain" description="Peptidase M1 membrane alanine aminopeptidase" evidence="2">
    <location>
        <begin position="517"/>
        <end position="669"/>
    </location>
</feature>
<dbReference type="InterPro" id="IPR042097">
    <property type="entry name" value="Aminopeptidase_N-like_N_sf"/>
</dbReference>
<evidence type="ECO:0000313" key="7">
    <source>
        <dbReference type="RefSeq" id="XP_026191238.1"/>
    </source>
</evidence>
<dbReference type="InterPro" id="IPR037144">
    <property type="entry name" value="Peptidase_M1_pepN_C_sf"/>
</dbReference>
<dbReference type="Pfam" id="PF17900">
    <property type="entry name" value="Peptidase_M1_N"/>
    <property type="match status" value="1"/>
</dbReference>
<gene>
    <name evidence="7" type="primary">LOC34618394</name>
</gene>
<keyword evidence="1 7" id="KW-0378">Hydrolase</keyword>